<gene>
    <name evidence="1" type="ORF">BAGA_21595</name>
</gene>
<comment type="caution">
    <text evidence="1">The sequence shown here is derived from an EMBL/GenBank/DDBJ whole genome shotgun (WGS) entry which is preliminary data.</text>
</comment>
<accession>A0A073KEE3</accession>
<evidence type="ECO:0000313" key="2">
    <source>
        <dbReference type="Proteomes" id="UP000027778"/>
    </source>
</evidence>
<reference evidence="1 2" key="1">
    <citation type="submission" date="2014-06" db="EMBL/GenBank/DDBJ databases">
        <title>Draft genome sequence of Bacillus gaemokensis JCM 15801 (MCCC 1A00707).</title>
        <authorList>
            <person name="Lai Q."/>
            <person name="Liu Y."/>
            <person name="Shao Z."/>
        </authorList>
    </citation>
    <scope>NUCLEOTIDE SEQUENCE [LARGE SCALE GENOMIC DNA]</scope>
    <source>
        <strain evidence="1 2">JCM 15801</strain>
    </source>
</reference>
<evidence type="ECO:0008006" key="3">
    <source>
        <dbReference type="Google" id="ProtNLM"/>
    </source>
</evidence>
<dbReference type="EMBL" id="JOTM01000004">
    <property type="protein sequence ID" value="KEK24876.1"/>
    <property type="molecule type" value="Genomic_DNA"/>
</dbReference>
<keyword evidence="2" id="KW-1185">Reference proteome</keyword>
<sequence>MFVKEPFPDCPEDDKLDDIYSELVEYDSFVAGLVSSFLCGKRLNKKFLQNDDAINLKLKQHKDNLIQPDEDGVQQLIMYKQKLDNLMRMLKKINLTTNE</sequence>
<dbReference type="Proteomes" id="UP000027778">
    <property type="component" value="Unassembled WGS sequence"/>
</dbReference>
<dbReference type="RefSeq" id="WP_033673882.1">
    <property type="nucleotide sequence ID" value="NZ_JOTM01000004.1"/>
</dbReference>
<protein>
    <recommendedName>
        <fullName evidence="3">Transposase</fullName>
    </recommendedName>
</protein>
<name>A0A073KEE3_9BACI</name>
<evidence type="ECO:0000313" key="1">
    <source>
        <dbReference type="EMBL" id="KEK24876.1"/>
    </source>
</evidence>
<proteinExistence type="predicted"/>
<dbReference type="OrthoDB" id="9888927at2"/>
<dbReference type="AlphaFoldDB" id="A0A073KEE3"/>
<organism evidence="1 2">
    <name type="scientific">Bacillus gaemokensis</name>
    <dbReference type="NCBI Taxonomy" id="574375"/>
    <lineage>
        <taxon>Bacteria</taxon>
        <taxon>Bacillati</taxon>
        <taxon>Bacillota</taxon>
        <taxon>Bacilli</taxon>
        <taxon>Bacillales</taxon>
        <taxon>Bacillaceae</taxon>
        <taxon>Bacillus</taxon>
        <taxon>Bacillus cereus group</taxon>
    </lineage>
</organism>